<sequence>MNLSDNDVLILACPVHYVRLYYRHLERQFT</sequence>
<organism evidence="1 2">
    <name type="scientific">Hydromonas duriensis</name>
    <dbReference type="NCBI Taxonomy" id="1527608"/>
    <lineage>
        <taxon>Bacteria</taxon>
        <taxon>Pseudomonadati</taxon>
        <taxon>Pseudomonadota</taxon>
        <taxon>Betaproteobacteria</taxon>
        <taxon>Burkholderiales</taxon>
        <taxon>Burkholderiaceae</taxon>
        <taxon>Hydromonas</taxon>
    </lineage>
</organism>
<gene>
    <name evidence="1" type="ORF">DFR44_10845</name>
</gene>
<dbReference type="Proteomes" id="UP000294480">
    <property type="component" value="Unassembled WGS sequence"/>
</dbReference>
<keyword evidence="2" id="KW-1185">Reference proteome</keyword>
<protein>
    <submittedName>
        <fullName evidence="1">Uncharacterized protein</fullName>
    </submittedName>
</protein>
<dbReference type="AlphaFoldDB" id="A0A4R6Y8E8"/>
<proteinExistence type="predicted"/>
<accession>A0A4R6Y8E8</accession>
<reference evidence="1 2" key="1">
    <citation type="submission" date="2019-03" db="EMBL/GenBank/DDBJ databases">
        <title>Genomic Encyclopedia of Type Strains, Phase IV (KMG-IV): sequencing the most valuable type-strain genomes for metagenomic binning, comparative biology and taxonomic classification.</title>
        <authorList>
            <person name="Goeker M."/>
        </authorList>
    </citation>
    <scope>NUCLEOTIDE SEQUENCE [LARGE SCALE GENOMIC DNA]</scope>
    <source>
        <strain evidence="1 2">DSM 102852</strain>
    </source>
</reference>
<name>A0A4R6Y8E8_9BURK</name>
<comment type="caution">
    <text evidence="1">The sequence shown here is derived from an EMBL/GenBank/DDBJ whole genome shotgun (WGS) entry which is preliminary data.</text>
</comment>
<evidence type="ECO:0000313" key="2">
    <source>
        <dbReference type="Proteomes" id="UP000294480"/>
    </source>
</evidence>
<dbReference type="EMBL" id="SNZE01000008">
    <property type="protein sequence ID" value="TDR31662.1"/>
    <property type="molecule type" value="Genomic_DNA"/>
</dbReference>
<evidence type="ECO:0000313" key="1">
    <source>
        <dbReference type="EMBL" id="TDR31662.1"/>
    </source>
</evidence>